<feature type="signal peptide" evidence="1">
    <location>
        <begin position="1"/>
        <end position="21"/>
    </location>
</feature>
<accession>A0ABN8RQ93</accession>
<comment type="caution">
    <text evidence="2">The sequence shown here is derived from an EMBL/GenBank/DDBJ whole genome shotgun (WGS) entry which is preliminary data.</text>
</comment>
<protein>
    <submittedName>
        <fullName evidence="2">Uncharacterized protein</fullName>
    </submittedName>
</protein>
<gene>
    <name evidence="2" type="ORF">PEVE_00013703</name>
</gene>
<dbReference type="PROSITE" id="PS51257">
    <property type="entry name" value="PROKAR_LIPOPROTEIN"/>
    <property type="match status" value="1"/>
</dbReference>
<dbReference type="Proteomes" id="UP001159427">
    <property type="component" value="Unassembled WGS sequence"/>
</dbReference>
<organism evidence="2 3">
    <name type="scientific">Porites evermanni</name>
    <dbReference type="NCBI Taxonomy" id="104178"/>
    <lineage>
        <taxon>Eukaryota</taxon>
        <taxon>Metazoa</taxon>
        <taxon>Cnidaria</taxon>
        <taxon>Anthozoa</taxon>
        <taxon>Hexacorallia</taxon>
        <taxon>Scleractinia</taxon>
        <taxon>Fungiina</taxon>
        <taxon>Poritidae</taxon>
        <taxon>Porites</taxon>
    </lineage>
</organism>
<reference evidence="2 3" key="1">
    <citation type="submission" date="2022-05" db="EMBL/GenBank/DDBJ databases">
        <authorList>
            <consortium name="Genoscope - CEA"/>
            <person name="William W."/>
        </authorList>
    </citation>
    <scope>NUCLEOTIDE SEQUENCE [LARGE SCALE GENOMIC DNA]</scope>
</reference>
<proteinExistence type="predicted"/>
<evidence type="ECO:0000313" key="3">
    <source>
        <dbReference type="Proteomes" id="UP001159427"/>
    </source>
</evidence>
<evidence type="ECO:0000313" key="2">
    <source>
        <dbReference type="EMBL" id="CAH3181512.1"/>
    </source>
</evidence>
<dbReference type="EMBL" id="CALNXI010002012">
    <property type="protein sequence ID" value="CAH3181512.1"/>
    <property type="molecule type" value="Genomic_DNA"/>
</dbReference>
<name>A0ABN8RQ93_9CNID</name>
<keyword evidence="1" id="KW-0732">Signal</keyword>
<evidence type="ECO:0000256" key="1">
    <source>
        <dbReference type="SAM" id="SignalP"/>
    </source>
</evidence>
<feature type="chain" id="PRO_5046019722" evidence="1">
    <location>
        <begin position="22"/>
        <end position="73"/>
    </location>
</feature>
<sequence length="73" mass="7944">MNRNLLFLTALVLLGACVVLAGQSQRGKAILHRLKLLSDQELFNAQVTGLETSNAERKPRERCYAGIGCTQSG</sequence>
<keyword evidence="3" id="KW-1185">Reference proteome</keyword>